<comment type="similarity">
    <text evidence="1 8">Belongs to the cytidylate kinase family. Type 1 subfamily.</text>
</comment>
<comment type="catalytic activity">
    <reaction evidence="6 8">
        <text>dCMP + ATP = dCDP + ADP</text>
        <dbReference type="Rhea" id="RHEA:25094"/>
        <dbReference type="ChEBI" id="CHEBI:30616"/>
        <dbReference type="ChEBI" id="CHEBI:57566"/>
        <dbReference type="ChEBI" id="CHEBI:58593"/>
        <dbReference type="ChEBI" id="CHEBI:456216"/>
        <dbReference type="EC" id="2.7.4.25"/>
    </reaction>
</comment>
<dbReference type="RefSeq" id="WP_053223137.1">
    <property type="nucleotide sequence ID" value="NZ_JSVA01000008.1"/>
</dbReference>
<keyword evidence="5 8" id="KW-0067">ATP-binding</keyword>
<gene>
    <name evidence="8" type="primary">cmk</name>
    <name evidence="10" type="ORF">OB69_07765</name>
</gene>
<dbReference type="SUPFAM" id="SSF52540">
    <property type="entry name" value="P-loop containing nucleoside triphosphate hydrolases"/>
    <property type="match status" value="1"/>
</dbReference>
<keyword evidence="3 8" id="KW-0547">Nucleotide-binding</keyword>
<protein>
    <recommendedName>
        <fullName evidence="8">Cytidylate kinase</fullName>
        <shortName evidence="8">CK</shortName>
        <ecNumber evidence="8">2.7.4.25</ecNumber>
    </recommendedName>
    <alternativeName>
        <fullName evidence="8">Cytidine monophosphate kinase</fullName>
        <shortName evidence="8">CMP kinase</shortName>
    </alternativeName>
</protein>
<evidence type="ECO:0000256" key="5">
    <source>
        <dbReference type="ARBA" id="ARBA00022840"/>
    </source>
</evidence>
<evidence type="ECO:0000256" key="1">
    <source>
        <dbReference type="ARBA" id="ARBA00009427"/>
    </source>
</evidence>
<dbReference type="AlphaFoldDB" id="A0A0L8ALV9"/>
<feature type="domain" description="Cytidylate kinase" evidence="9">
    <location>
        <begin position="6"/>
        <end position="221"/>
    </location>
</feature>
<dbReference type="GO" id="GO:0036431">
    <property type="term" value="F:dCMP kinase activity"/>
    <property type="evidence" value="ECO:0007669"/>
    <property type="project" value="InterPro"/>
</dbReference>
<keyword evidence="8" id="KW-0963">Cytoplasm</keyword>
<dbReference type="Gene3D" id="3.40.50.300">
    <property type="entry name" value="P-loop containing nucleotide triphosphate hydrolases"/>
    <property type="match status" value="1"/>
</dbReference>
<evidence type="ECO:0000256" key="8">
    <source>
        <dbReference type="HAMAP-Rule" id="MF_00238"/>
    </source>
</evidence>
<dbReference type="NCBIfam" id="TIGR00017">
    <property type="entry name" value="cmk"/>
    <property type="match status" value="1"/>
</dbReference>
<dbReference type="Proteomes" id="UP000036908">
    <property type="component" value="Unassembled WGS sequence"/>
</dbReference>
<sequence>MKKINIAIDGFSGCGKSSTAKEVAKRLAYKFIDSGAMYRAVTLYMLQNKVDIKDEAQVMSALEAISIDFRHNPQTGKSETFLNGAYVEEEIRKMYVSEFVSPVAAIKAVRVAMVAQQQEMGKYRGVVMDGRDIASVVFPDAELKIFMKASDEARAKRRQAELEEKGEKASLEEIVKNFRERDLQDSNRKESPLIQVPEAIVIDTSHLEFEDQVNKVLTLANEQIEG</sequence>
<dbReference type="CDD" id="cd02020">
    <property type="entry name" value="CMPK"/>
    <property type="match status" value="1"/>
</dbReference>
<evidence type="ECO:0000256" key="3">
    <source>
        <dbReference type="ARBA" id="ARBA00022741"/>
    </source>
</evidence>
<comment type="caution">
    <text evidence="10">The sequence shown here is derived from an EMBL/GenBank/DDBJ whole genome shotgun (WGS) entry which is preliminary data.</text>
</comment>
<dbReference type="EC" id="2.7.4.25" evidence="8"/>
<dbReference type="PANTHER" id="PTHR21299:SF2">
    <property type="entry name" value="CYTIDYLATE KINASE"/>
    <property type="match status" value="1"/>
</dbReference>
<keyword evidence="11" id="KW-1185">Reference proteome</keyword>
<evidence type="ECO:0000256" key="6">
    <source>
        <dbReference type="ARBA" id="ARBA00047615"/>
    </source>
</evidence>
<evidence type="ECO:0000313" key="10">
    <source>
        <dbReference type="EMBL" id="KOF03197.1"/>
    </source>
</evidence>
<dbReference type="GO" id="GO:0015949">
    <property type="term" value="P:nucleobase-containing small molecule interconversion"/>
    <property type="evidence" value="ECO:0007669"/>
    <property type="project" value="TreeGrafter"/>
</dbReference>
<dbReference type="OrthoDB" id="9807434at2"/>
<reference evidence="11" key="1">
    <citation type="submission" date="2014-11" db="EMBL/GenBank/DDBJ databases">
        <title>Genome sequencing of Roseivirga sp. D-25.</title>
        <authorList>
            <person name="Selvaratnam C."/>
            <person name="Thevarajoo S."/>
            <person name="Goh K.M."/>
            <person name="Eee R."/>
            <person name="Chan K.-G."/>
            <person name="Chong C.S."/>
        </authorList>
    </citation>
    <scope>NUCLEOTIDE SEQUENCE [LARGE SCALE GENOMIC DNA]</scope>
    <source>
        <strain evidence="11">D-25</strain>
    </source>
</reference>
<dbReference type="InterPro" id="IPR011994">
    <property type="entry name" value="Cytidylate_kinase_dom"/>
</dbReference>
<proteinExistence type="inferred from homology"/>
<dbReference type="InterPro" id="IPR003136">
    <property type="entry name" value="Cytidylate_kin"/>
</dbReference>
<dbReference type="PATRIC" id="fig|1566026.4.peg.3387"/>
<evidence type="ECO:0000256" key="2">
    <source>
        <dbReference type="ARBA" id="ARBA00022679"/>
    </source>
</evidence>
<evidence type="ECO:0000313" key="11">
    <source>
        <dbReference type="Proteomes" id="UP000036908"/>
    </source>
</evidence>
<evidence type="ECO:0000256" key="7">
    <source>
        <dbReference type="ARBA" id="ARBA00048478"/>
    </source>
</evidence>
<keyword evidence="4 8" id="KW-0418">Kinase</keyword>
<keyword evidence="2 8" id="KW-0808">Transferase</keyword>
<comment type="subcellular location">
    <subcellularLocation>
        <location evidence="8">Cytoplasm</location>
    </subcellularLocation>
</comment>
<dbReference type="EMBL" id="JSVA01000008">
    <property type="protein sequence ID" value="KOF03197.1"/>
    <property type="molecule type" value="Genomic_DNA"/>
</dbReference>
<evidence type="ECO:0000256" key="4">
    <source>
        <dbReference type="ARBA" id="ARBA00022777"/>
    </source>
</evidence>
<dbReference type="GO" id="GO:0005524">
    <property type="term" value="F:ATP binding"/>
    <property type="evidence" value="ECO:0007669"/>
    <property type="project" value="UniProtKB-UniRule"/>
</dbReference>
<dbReference type="HAMAP" id="MF_00238">
    <property type="entry name" value="Cytidyl_kinase_type1"/>
    <property type="match status" value="1"/>
</dbReference>
<dbReference type="GO" id="GO:0005829">
    <property type="term" value="C:cytosol"/>
    <property type="evidence" value="ECO:0007669"/>
    <property type="project" value="TreeGrafter"/>
</dbReference>
<organism evidence="10 11">
    <name type="scientific">Roseivirga seohaensis subsp. aquiponti</name>
    <dbReference type="NCBI Taxonomy" id="1566026"/>
    <lineage>
        <taxon>Bacteria</taxon>
        <taxon>Pseudomonadati</taxon>
        <taxon>Bacteroidota</taxon>
        <taxon>Cytophagia</taxon>
        <taxon>Cytophagales</taxon>
        <taxon>Roseivirgaceae</taxon>
        <taxon>Roseivirga</taxon>
    </lineage>
</organism>
<dbReference type="PANTHER" id="PTHR21299">
    <property type="entry name" value="CYTIDYLATE KINASE/PANTOATE-BETA-ALANINE LIGASE"/>
    <property type="match status" value="1"/>
</dbReference>
<feature type="binding site" evidence="8">
    <location>
        <begin position="10"/>
        <end position="18"/>
    </location>
    <ligand>
        <name>ATP</name>
        <dbReference type="ChEBI" id="CHEBI:30616"/>
    </ligand>
</feature>
<dbReference type="GO" id="GO:0036430">
    <property type="term" value="F:CMP kinase activity"/>
    <property type="evidence" value="ECO:0007669"/>
    <property type="project" value="RHEA"/>
</dbReference>
<dbReference type="GO" id="GO:0006220">
    <property type="term" value="P:pyrimidine nucleotide metabolic process"/>
    <property type="evidence" value="ECO:0007669"/>
    <property type="project" value="UniProtKB-UniRule"/>
</dbReference>
<dbReference type="InterPro" id="IPR027417">
    <property type="entry name" value="P-loop_NTPase"/>
</dbReference>
<accession>A0A0L8ALV9</accession>
<comment type="catalytic activity">
    <reaction evidence="7 8">
        <text>CMP + ATP = CDP + ADP</text>
        <dbReference type="Rhea" id="RHEA:11600"/>
        <dbReference type="ChEBI" id="CHEBI:30616"/>
        <dbReference type="ChEBI" id="CHEBI:58069"/>
        <dbReference type="ChEBI" id="CHEBI:60377"/>
        <dbReference type="ChEBI" id="CHEBI:456216"/>
        <dbReference type="EC" id="2.7.4.25"/>
    </reaction>
</comment>
<name>A0A0L8ALV9_9BACT</name>
<evidence type="ECO:0000259" key="9">
    <source>
        <dbReference type="Pfam" id="PF02224"/>
    </source>
</evidence>
<dbReference type="Pfam" id="PF02224">
    <property type="entry name" value="Cytidylate_kin"/>
    <property type="match status" value="1"/>
</dbReference>